<keyword evidence="4 6" id="KW-1133">Transmembrane helix</keyword>
<feature type="transmembrane region" description="Helical" evidence="6">
    <location>
        <begin position="393"/>
        <end position="413"/>
    </location>
</feature>
<dbReference type="GO" id="GO:0015535">
    <property type="term" value="F:fucose:proton symporter activity"/>
    <property type="evidence" value="ECO:0007669"/>
    <property type="project" value="InterPro"/>
</dbReference>
<evidence type="ECO:0000256" key="1">
    <source>
        <dbReference type="ARBA" id="ARBA00004429"/>
    </source>
</evidence>
<feature type="transmembrane region" description="Helical" evidence="6">
    <location>
        <begin position="334"/>
        <end position="356"/>
    </location>
</feature>
<feature type="transmembrane region" description="Helical" evidence="6">
    <location>
        <begin position="243"/>
        <end position="267"/>
    </location>
</feature>
<dbReference type="InterPro" id="IPR036259">
    <property type="entry name" value="MFS_trans_sf"/>
</dbReference>
<dbReference type="GO" id="GO:0005886">
    <property type="term" value="C:plasma membrane"/>
    <property type="evidence" value="ECO:0007669"/>
    <property type="project" value="UniProtKB-SubCell"/>
</dbReference>
<comment type="caution">
    <text evidence="8">The sequence shown here is derived from an EMBL/GenBank/DDBJ whole genome shotgun (WGS) entry which is preliminary data.</text>
</comment>
<dbReference type="PROSITE" id="PS50850">
    <property type="entry name" value="MFS"/>
    <property type="match status" value="1"/>
</dbReference>
<evidence type="ECO:0000313" key="8">
    <source>
        <dbReference type="EMBL" id="TKK66123.1"/>
    </source>
</evidence>
<name>A0A4V5UVT6_9BACT</name>
<feature type="domain" description="Major facilitator superfamily (MFS) profile" evidence="7">
    <location>
        <begin position="24"/>
        <end position="419"/>
    </location>
</feature>
<keyword evidence="5 6" id="KW-0472">Membrane</keyword>
<feature type="transmembrane region" description="Helical" evidence="6">
    <location>
        <begin position="62"/>
        <end position="83"/>
    </location>
</feature>
<feature type="transmembrane region" description="Helical" evidence="6">
    <location>
        <begin position="161"/>
        <end position="180"/>
    </location>
</feature>
<keyword evidence="2" id="KW-1003">Cell membrane</keyword>
<feature type="transmembrane region" description="Helical" evidence="6">
    <location>
        <begin position="90"/>
        <end position="109"/>
    </location>
</feature>
<dbReference type="InterPro" id="IPR050375">
    <property type="entry name" value="MFS_TsgA-like"/>
</dbReference>
<dbReference type="PANTHER" id="PTHR43702">
    <property type="entry name" value="L-FUCOSE-PROTON SYMPORTER"/>
    <property type="match status" value="1"/>
</dbReference>
<protein>
    <submittedName>
        <fullName evidence="8">L-fucose:H+ symporter permease</fullName>
    </submittedName>
</protein>
<dbReference type="Pfam" id="PF07690">
    <property type="entry name" value="MFS_1"/>
    <property type="match status" value="1"/>
</dbReference>
<evidence type="ECO:0000256" key="5">
    <source>
        <dbReference type="ARBA" id="ARBA00023136"/>
    </source>
</evidence>
<gene>
    <name evidence="8" type="primary">fucP</name>
    <name evidence="8" type="ORF">FC093_17860</name>
</gene>
<keyword evidence="3 6" id="KW-0812">Transmembrane</keyword>
<dbReference type="InterPro" id="IPR011701">
    <property type="entry name" value="MFS"/>
</dbReference>
<evidence type="ECO:0000256" key="6">
    <source>
        <dbReference type="SAM" id="Phobius"/>
    </source>
</evidence>
<feature type="transmembrane region" description="Helical" evidence="6">
    <location>
        <begin position="368"/>
        <end position="387"/>
    </location>
</feature>
<organism evidence="8 9">
    <name type="scientific">Ilyomonas limi</name>
    <dbReference type="NCBI Taxonomy" id="2575867"/>
    <lineage>
        <taxon>Bacteria</taxon>
        <taxon>Pseudomonadati</taxon>
        <taxon>Bacteroidota</taxon>
        <taxon>Chitinophagia</taxon>
        <taxon>Chitinophagales</taxon>
        <taxon>Chitinophagaceae</taxon>
        <taxon>Ilyomonas</taxon>
    </lineage>
</organism>
<feature type="transmembrane region" description="Helical" evidence="6">
    <location>
        <begin position="21"/>
        <end position="42"/>
    </location>
</feature>
<dbReference type="AlphaFoldDB" id="A0A4V5UVT6"/>
<dbReference type="InterPro" id="IPR020846">
    <property type="entry name" value="MFS_dom"/>
</dbReference>
<keyword evidence="9" id="KW-1185">Reference proteome</keyword>
<sequence>MALATTSQSTIAASEQGTKSYLFPFILVTCLFFLWGFSYGLLDVLNKHFQDTMNVSKARSTLLQAAYFGAYFLVALPAGLFMNKFGYKRGIIVGLSLFATGAFLFYLFAASDIANDSKFNFFLGAFLILASGLTFLETAANPYSTVLGKPELSEFRLNLSQSFNGVGAFLGPLVGGYLFFSEGEGSTGSSQLGSVQIVYVVIGIVVSLFAILFWRTHLPEIKESTIVSSIDQDIKPLAAHRHFIWSVAAQFFYVGAQVGIAALFINYCIEADRTINAQTASKLLGTSLLLFTIGRFTGSALMKKFAPNKLLTVYALINIVLCVVVVYLKGIFSVYALMAIFFFESIMFPTIFALGVKDLGHHTKKGSSFLVMSIAGGAIMPYVMGFIADKTAYTPNAYLIPLFCFALVAWYGWKGYKVK</sequence>
<evidence type="ECO:0000256" key="3">
    <source>
        <dbReference type="ARBA" id="ARBA00022692"/>
    </source>
</evidence>
<dbReference type="CDD" id="cd17394">
    <property type="entry name" value="MFS_FucP_like"/>
    <property type="match status" value="1"/>
</dbReference>
<reference evidence="8 9" key="1">
    <citation type="submission" date="2019-05" db="EMBL/GenBank/DDBJ databases">
        <title>Panacibacter sp. strain 17mud1-8 Genome sequencing and assembly.</title>
        <authorList>
            <person name="Chhetri G."/>
        </authorList>
    </citation>
    <scope>NUCLEOTIDE SEQUENCE [LARGE SCALE GENOMIC DNA]</scope>
    <source>
        <strain evidence="8 9">17mud1-8</strain>
    </source>
</reference>
<evidence type="ECO:0000256" key="4">
    <source>
        <dbReference type="ARBA" id="ARBA00022989"/>
    </source>
</evidence>
<evidence type="ECO:0000313" key="9">
    <source>
        <dbReference type="Proteomes" id="UP000305848"/>
    </source>
</evidence>
<feature type="transmembrane region" description="Helical" evidence="6">
    <location>
        <begin position="310"/>
        <end position="328"/>
    </location>
</feature>
<feature type="transmembrane region" description="Helical" evidence="6">
    <location>
        <begin position="121"/>
        <end position="140"/>
    </location>
</feature>
<comment type="subcellular location">
    <subcellularLocation>
        <location evidence="1">Cell inner membrane</location>
        <topology evidence="1">Multi-pass membrane protein</topology>
    </subcellularLocation>
</comment>
<dbReference type="SUPFAM" id="SSF103473">
    <property type="entry name" value="MFS general substrate transporter"/>
    <property type="match status" value="1"/>
</dbReference>
<dbReference type="OrthoDB" id="9786665at2"/>
<dbReference type="RefSeq" id="WP_137263180.1">
    <property type="nucleotide sequence ID" value="NZ_SZQL01000016.1"/>
</dbReference>
<dbReference type="Gene3D" id="1.20.1250.20">
    <property type="entry name" value="MFS general substrate transporter like domains"/>
    <property type="match status" value="2"/>
</dbReference>
<dbReference type="Proteomes" id="UP000305848">
    <property type="component" value="Unassembled WGS sequence"/>
</dbReference>
<dbReference type="NCBIfam" id="TIGR00885">
    <property type="entry name" value="fucP"/>
    <property type="match status" value="1"/>
</dbReference>
<proteinExistence type="predicted"/>
<evidence type="ECO:0000256" key="2">
    <source>
        <dbReference type="ARBA" id="ARBA00022475"/>
    </source>
</evidence>
<feature type="transmembrane region" description="Helical" evidence="6">
    <location>
        <begin position="192"/>
        <end position="214"/>
    </location>
</feature>
<dbReference type="EMBL" id="SZQL01000016">
    <property type="protein sequence ID" value="TKK66123.1"/>
    <property type="molecule type" value="Genomic_DNA"/>
</dbReference>
<dbReference type="InterPro" id="IPR005275">
    <property type="entry name" value="Lfuc_symporter_FucP"/>
</dbReference>
<evidence type="ECO:0000259" key="7">
    <source>
        <dbReference type="PROSITE" id="PS50850"/>
    </source>
</evidence>
<dbReference type="PANTHER" id="PTHR43702:SF3">
    <property type="entry name" value="PROTEIN TSGA"/>
    <property type="match status" value="1"/>
</dbReference>
<accession>A0A4V5UVT6</accession>